<feature type="domain" description="FYVE-type" evidence="10">
    <location>
        <begin position="1715"/>
        <end position="1775"/>
    </location>
</feature>
<dbReference type="Ensembl" id="ENSPMRT00000005887.1">
    <property type="protein sequence ID" value="ENSPMRP00000005530.1"/>
    <property type="gene ID" value="ENSPMRG00000003741.1"/>
</dbReference>
<evidence type="ECO:0000259" key="10">
    <source>
        <dbReference type="PROSITE" id="PS50178"/>
    </source>
</evidence>
<dbReference type="GO" id="GO:0032465">
    <property type="term" value="P:regulation of cytokinesis"/>
    <property type="evidence" value="ECO:0007669"/>
    <property type="project" value="TreeGrafter"/>
</dbReference>
<dbReference type="InterPro" id="IPR011011">
    <property type="entry name" value="Znf_FYVE_PHD"/>
</dbReference>
<keyword evidence="5" id="KW-0862">Zinc</keyword>
<evidence type="ECO:0000256" key="8">
    <source>
        <dbReference type="PROSITE-ProRule" id="PRU00091"/>
    </source>
</evidence>
<dbReference type="PANTHER" id="PTHR46591">
    <property type="entry name" value="ZINC FINGER FYVE DOMAIN-CONTAINING PROTEIN 26"/>
    <property type="match status" value="1"/>
</dbReference>
<dbReference type="Gene3D" id="3.30.40.10">
    <property type="entry name" value="Zinc/RING finger domain, C3HC4 (zinc finger)"/>
    <property type="match status" value="1"/>
</dbReference>
<proteinExistence type="predicted"/>
<evidence type="ECO:0000256" key="1">
    <source>
        <dbReference type="ARBA" id="ARBA00014373"/>
    </source>
</evidence>
<dbReference type="GO" id="GO:0007040">
    <property type="term" value="P:lysosome organization"/>
    <property type="evidence" value="ECO:0007669"/>
    <property type="project" value="UniProtKB-ARBA"/>
</dbReference>
<dbReference type="GO" id="GO:0005765">
    <property type="term" value="C:lysosomal membrane"/>
    <property type="evidence" value="ECO:0007669"/>
    <property type="project" value="TreeGrafter"/>
</dbReference>
<dbReference type="SUPFAM" id="SSF57903">
    <property type="entry name" value="FYVE/PHD zinc finger"/>
    <property type="match status" value="1"/>
</dbReference>
<gene>
    <name evidence="11" type="primary">ZFYVE26</name>
</gene>
<dbReference type="GO" id="GO:0005813">
    <property type="term" value="C:centrosome"/>
    <property type="evidence" value="ECO:0007669"/>
    <property type="project" value="TreeGrafter"/>
</dbReference>
<dbReference type="InterPro" id="IPR000306">
    <property type="entry name" value="Znf_FYVE"/>
</dbReference>
<protein>
    <recommendedName>
        <fullName evidence="1">Zinc finger FYVE domain-containing protein 26</fullName>
    </recommendedName>
</protein>
<sequence length="2445" mass="276906">MHPFGKEESASLERLFWFFCDCVKREDWELAQACIPQLHRWQEDGCEKVERILHALIVCPSHLRCGSKHKNTSNLLLIQLFPQELYEAFGNRHGPNRKPRDGAVQLFSAEVFSALQKMLLQAPRKLQAILELLQRDSAEQSSSLSHSGSPQHIFVDFLWESLKYLKRLQLNPELSESGGSEAVDEIYCALGMLNLEVENQTGELRLLCRELLDACWAERSPLKEERLLGCLLRKDSHALLNLFSSVFIEKMREKLLGLKSPERAVMALFLGREHAPSWKAAYFYCLSSNKHFLEQILGTALTLLKREDFSSLNSLLRREFSHLSRLLILLGWTQCHSLESAKRLLWTLHKSQVRQGLHNDSVLKDFCDGLCAQVEVLEWCIQQNSNIIPEKVLLQHLHSLESHTSLYFLHHLTNLVALNEEAVTELLQGIPARDTEQAQDTHTTPSSSHLSLRRNLILFQAFCAMKYAIYALCVNAHKDSHCKDCRNFFVNGLPEEMPGECQSADQPLCPGLVASTYLVTKYLAKCQQFLRTVPVPLRLELLENIFSLLFVSYSDLCSDDPHEEDNTEESVLEKKNCAVRRLERCASQGSSTSASPQHSAEPRRRAETCTAYGTSHEHLSIPKLQDLQSDSNKRESFSWSHLDLKHFVRDTSGFLADDVAMEIILNMLQDHLKEMEGSSPWDSKHVAQEELALLDCLNVSVNRDGFGCRVQLLSKYLSEAQWRHKIVLSNRNAGKRFQVVYYFSGALIRPSKQQESSYRQGAREEIEHMFMAPWKKGTSDPSLASASSELSLTSTSDGSESSLTGCSDVEYRIKPQQNSLIPMMLSPPESLLVACILRGNYVEAHQVAIMFSLEVSSSYGELIFLERYQEVIKELAKVEHKIEHQSSEGSGNLKQSGSGRSTLQAIGSAAAAGMVFYSISDVTNKLLAPSEGLVPMLQESFWANSLQLEHTDPLRNVVEGLCPSAMALFDLASTQCHLWKTCKQLLETADRKLHNSLETKGRRLDSVLQGFLGMRGFPAVLQQISKIINTSQGHSHFHCSIADLMQTCYPVLTENCITSQIVLSQDFDQILQRLAHVEESSGKGNLLAALAEQTSLKPAELEAHPISNQFKLLLRTLEQHAQTLEGSPVQNLYVQTFFDYINRLAAVLLRSLTPELELRVANPFLLLQQSPPHLLSQLLFERQVAPDRLSLLLAKEELNLNVQEVIISCCCKALPLCCTRQSNQTRILLTNISSLAHLHAYHCLPDMEVPVHNPAMDSEDLSAHPSPTLPDQNQHMLTASTLAFLKSQSKLTAAVACLSVLKAQKTPKQGLSWMDFRGKREVPLSMEHVAKECEVLLKEFPFLESFLLAMCEPLQDPQDEGKGLASALCGKPYVSLLFLGLHSVMAVEVLMENFEQALSTGDWPRALQILNLCSQDTEELITVQDAVLSCAAADGKDGWQYLFRVRDALLRSRLALRCLDNWPLEACLEILAYCACDPEVPEELRSELKSKTRELQVYQKVINHFIWGKSCLDDLINLHQEHLLHLLEMGDTEKALQLLQRIEDPDIQLVISEQCLDKHPSLAASHFLADYLTTHFYKHLTIMRHNEIQALYMGSKVLLTLPEPYRANYSHLSCKPLLMLEQLLMNMKVDWVAVAVQTLHQLLVGQEIGFTVEDIDALLSKYAGKALDFPFSLKEKRSDATHSSSMRERSLQQTVSPEEFVPPEKPPPKQQWIPDETEVTCMVCKTERFTMFNRRHHCRRCGRLVCSSCSTKKMTVEECRENPARVCDQCYNYYNKEGSEDLPPEAEMFASSDNECSDYSAVVQIPKITELEWLLSLREEENEIVRTEFYYEQAPSASLCIAIFNLHSDSVACGHQLIDHCCKLSRGLTNPEVDAGLLTDIMKQLLFSAKMMFVKAGMSQDLALCDSYISKVDVLHILVTASYRRVPCLDQILEPTAVTRLRNQLLEAEYYQLAVEVSTKTGLDPGGAWHAWGMACLKAGNLSAAREKFSRCLKPPLDLNQLDSGSRLVQDVIQYLESTVKPIISVQDDDYFATLKELETTLRTRSLSLELIPEGKIQHNSYYQECLFYLHNYGTNLAIIRFYMRHDCMREALLHLLNKESPHEVFIEGIFIPSYTSGKLHMLENLLETIDPGLASWGAYLIAACKHLQKKNYYHILYELQQFMKDQVRAAMTCIRFFTHNAKSYAELGERHTWLLKVKDHLKVYLQEVSRSSGRKKVTCTFRKKMSAPDISRHINTVELQLEVTRFLHRCEKLGASSLTVSSVPTLFGNNQMKMEVACKVMLEGKNIEEGFGIAFRVLQDFQLEAAAVYIKVARQLVKQQKYSEIRQLLKCIKESGAEDKTDGDNVLLNCLDESDSIPAEDLDDLIKDMDSDENKIQAYLKCHKLRSAYLVSVRQENARAVQLVLHVRQLAEDSGEDVVQAICSQWLSVHHTKPRSWLTQGSKK</sequence>
<dbReference type="CDD" id="cd15724">
    <property type="entry name" value="FYVE_ZFY26"/>
    <property type="match status" value="1"/>
</dbReference>
<feature type="compositionally biased region" description="Polar residues" evidence="9">
    <location>
        <begin position="588"/>
        <end position="598"/>
    </location>
</feature>
<accession>A0A670I218</accession>
<dbReference type="GO" id="GO:0008270">
    <property type="term" value="F:zinc ion binding"/>
    <property type="evidence" value="ECO:0007669"/>
    <property type="project" value="UniProtKB-KW"/>
</dbReference>
<dbReference type="InterPro" id="IPR028730">
    <property type="entry name" value="ZFYVE26"/>
</dbReference>
<evidence type="ECO:0000256" key="9">
    <source>
        <dbReference type="SAM" id="MobiDB-lite"/>
    </source>
</evidence>
<dbReference type="Proteomes" id="UP000472272">
    <property type="component" value="Chromosome 1"/>
</dbReference>
<organism evidence="11 12">
    <name type="scientific">Podarcis muralis</name>
    <name type="common">Wall lizard</name>
    <name type="synonym">Lacerta muralis</name>
    <dbReference type="NCBI Taxonomy" id="64176"/>
    <lineage>
        <taxon>Eukaryota</taxon>
        <taxon>Metazoa</taxon>
        <taxon>Chordata</taxon>
        <taxon>Craniata</taxon>
        <taxon>Vertebrata</taxon>
        <taxon>Euteleostomi</taxon>
        <taxon>Lepidosauria</taxon>
        <taxon>Squamata</taxon>
        <taxon>Bifurcata</taxon>
        <taxon>Unidentata</taxon>
        <taxon>Episquamata</taxon>
        <taxon>Laterata</taxon>
        <taxon>Lacertibaenia</taxon>
        <taxon>Lacertidae</taxon>
        <taxon>Podarcis</taxon>
    </lineage>
</organism>
<keyword evidence="12" id="KW-1185">Reference proteome</keyword>
<dbReference type="InterPro" id="IPR013083">
    <property type="entry name" value="Znf_RING/FYVE/PHD"/>
</dbReference>
<keyword evidence="4 8" id="KW-0863">Zinc-finger</keyword>
<feature type="compositionally biased region" description="Basic and acidic residues" evidence="9">
    <location>
        <begin position="1680"/>
        <end position="1690"/>
    </location>
</feature>
<dbReference type="PANTHER" id="PTHR46591:SF1">
    <property type="entry name" value="ZINC FINGER FYVE DOMAIN-CONTAINING PROTEIN 26"/>
    <property type="match status" value="1"/>
</dbReference>
<evidence type="ECO:0000256" key="3">
    <source>
        <dbReference type="ARBA" id="ARBA00022723"/>
    </source>
</evidence>
<evidence type="ECO:0000313" key="11">
    <source>
        <dbReference type="Ensembl" id="ENSPMRP00000005530.1"/>
    </source>
</evidence>
<evidence type="ECO:0000256" key="4">
    <source>
        <dbReference type="ARBA" id="ARBA00022771"/>
    </source>
</evidence>
<feature type="region of interest" description="Disordered" evidence="9">
    <location>
        <begin position="588"/>
        <end position="608"/>
    </location>
</feature>
<dbReference type="PROSITE" id="PS50178">
    <property type="entry name" value="ZF_FYVE"/>
    <property type="match status" value="1"/>
</dbReference>
<evidence type="ECO:0000256" key="7">
    <source>
        <dbReference type="ARBA" id="ARBA00044939"/>
    </source>
</evidence>
<name>A0A670I218_PODMU</name>
<evidence type="ECO:0000313" key="12">
    <source>
        <dbReference type="Proteomes" id="UP000472272"/>
    </source>
</evidence>
<dbReference type="Pfam" id="PF25569">
    <property type="entry name" value="TPR_ZFYVE26"/>
    <property type="match status" value="1"/>
</dbReference>
<feature type="region of interest" description="Disordered" evidence="9">
    <location>
        <begin position="1680"/>
        <end position="1712"/>
    </location>
</feature>
<evidence type="ECO:0000256" key="6">
    <source>
        <dbReference type="ARBA" id="ARBA00025962"/>
    </source>
</evidence>
<comment type="function">
    <text evidence="7">Phosphatidylinositol 3-phosphate-binding protein required for the abscission step in cytokinesis: recruited to the midbody during cytokinesis and acts as a regulator of abscission. May also be required for efficient homologous recombination DNA double-strand break repair.</text>
</comment>
<dbReference type="GO" id="GO:0032266">
    <property type="term" value="F:phosphatidylinositol-3-phosphate binding"/>
    <property type="evidence" value="ECO:0007669"/>
    <property type="project" value="InterPro"/>
</dbReference>
<dbReference type="GeneTree" id="ENSGT00920000149143"/>
<keyword evidence="3" id="KW-0479">Metal-binding</keyword>
<evidence type="ECO:0000256" key="2">
    <source>
        <dbReference type="ARBA" id="ARBA00022553"/>
    </source>
</evidence>
<keyword evidence="2" id="KW-0597">Phosphoprotein</keyword>
<dbReference type="GO" id="GO:0000281">
    <property type="term" value="P:mitotic cytokinesis"/>
    <property type="evidence" value="ECO:0007669"/>
    <property type="project" value="InterPro"/>
</dbReference>
<dbReference type="SMART" id="SM00064">
    <property type="entry name" value="FYVE"/>
    <property type="match status" value="1"/>
</dbReference>
<reference evidence="11 12" key="1">
    <citation type="journal article" date="2019" name="Proc. Natl. Acad. Sci. U.S.A.">
        <title>Regulatory changes in pterin and carotenoid genes underlie balanced color polymorphisms in the wall lizard.</title>
        <authorList>
            <person name="Andrade P."/>
            <person name="Pinho C."/>
            <person name="Perez I de Lanuza G."/>
            <person name="Afonso S."/>
            <person name="Brejcha J."/>
            <person name="Rubin C.J."/>
            <person name="Wallerman O."/>
            <person name="Pereira P."/>
            <person name="Sabatino S.J."/>
            <person name="Bellati A."/>
            <person name="Pellitteri-Rosa D."/>
            <person name="Bosakova Z."/>
            <person name="Bunikis I."/>
            <person name="Carretero M.A."/>
            <person name="Feiner N."/>
            <person name="Marsik P."/>
            <person name="Pauperio F."/>
            <person name="Salvi D."/>
            <person name="Soler L."/>
            <person name="While G.M."/>
            <person name="Uller T."/>
            <person name="Font E."/>
            <person name="Andersson L."/>
            <person name="Carneiro M."/>
        </authorList>
    </citation>
    <scope>NUCLEOTIDE SEQUENCE</scope>
</reference>
<reference evidence="11" key="2">
    <citation type="submission" date="2025-08" db="UniProtKB">
        <authorList>
            <consortium name="Ensembl"/>
        </authorList>
    </citation>
    <scope>IDENTIFICATION</scope>
</reference>
<comment type="subunit">
    <text evidence="6">Interacts with AP5Z1, AP5B1, AP5S1 and SPG11. Interacts with TTC19 and KIF13A.</text>
</comment>
<evidence type="ECO:0000256" key="5">
    <source>
        <dbReference type="ARBA" id="ARBA00022833"/>
    </source>
</evidence>
<dbReference type="InterPro" id="IPR057946">
    <property type="entry name" value="TPR_ZFYVE26"/>
</dbReference>
<reference evidence="11" key="3">
    <citation type="submission" date="2025-09" db="UniProtKB">
        <authorList>
            <consortium name="Ensembl"/>
        </authorList>
    </citation>
    <scope>IDENTIFICATION</scope>
</reference>
<dbReference type="FunFam" id="3.30.40.10:FF:000295">
    <property type="entry name" value="Zinc finger, FYVE domain-containing 26"/>
    <property type="match status" value="1"/>
</dbReference>
<feature type="compositionally biased region" description="Low complexity" evidence="9">
    <location>
        <begin position="779"/>
        <end position="804"/>
    </location>
</feature>
<dbReference type="GO" id="GO:0030496">
    <property type="term" value="C:midbody"/>
    <property type="evidence" value="ECO:0007669"/>
    <property type="project" value="TreeGrafter"/>
</dbReference>
<feature type="region of interest" description="Disordered" evidence="9">
    <location>
        <begin position="777"/>
        <end position="804"/>
    </location>
</feature>
<dbReference type="InterPro" id="IPR017455">
    <property type="entry name" value="Znf_FYVE-rel"/>
</dbReference>
<dbReference type="Pfam" id="PF01363">
    <property type="entry name" value="FYVE"/>
    <property type="match status" value="1"/>
</dbReference>
<dbReference type="GO" id="GO:0000724">
    <property type="term" value="P:double-strand break repair via homologous recombination"/>
    <property type="evidence" value="ECO:0007669"/>
    <property type="project" value="InterPro"/>
</dbReference>